<dbReference type="EMBL" id="FNHG01000009">
    <property type="protein sequence ID" value="SDM33856.1"/>
    <property type="molecule type" value="Genomic_DNA"/>
</dbReference>
<dbReference type="OrthoDB" id="7631593at2"/>
<name>A0A1G9SED5_9PROT</name>
<reference evidence="3 4" key="1">
    <citation type="submission" date="2016-10" db="EMBL/GenBank/DDBJ databases">
        <authorList>
            <person name="de Groot N.N."/>
        </authorList>
    </citation>
    <scope>NUCLEOTIDE SEQUENCE [LARGE SCALE GENOMIC DNA]</scope>
    <source>
        <strain evidence="3 4">DSM 16077</strain>
    </source>
</reference>
<evidence type="ECO:0000313" key="3">
    <source>
        <dbReference type="EMBL" id="SDM33856.1"/>
    </source>
</evidence>
<keyword evidence="4" id="KW-1185">Reference proteome</keyword>
<dbReference type="GO" id="GO:0051301">
    <property type="term" value="P:cell division"/>
    <property type="evidence" value="ECO:0007669"/>
    <property type="project" value="UniProtKB-KW"/>
</dbReference>
<keyword evidence="3" id="KW-0131">Cell cycle</keyword>
<sequence length="127" mass="13951">MIRTFNAIALVVAVALAGALYVAKTEAKNSQERLEDIQSQLVEERRQINVLNVEIAHLEDPERLRALARRYLGFEPLDPSREVALGDLPLLAEPAPGVEQPRREGLLVNQSDQALALAEPHEVGGPN</sequence>
<dbReference type="RefSeq" id="WP_091769806.1">
    <property type="nucleotide sequence ID" value="NZ_FNHG01000009.1"/>
</dbReference>
<feature type="coiled-coil region" evidence="1">
    <location>
        <begin position="27"/>
        <end position="54"/>
    </location>
</feature>
<evidence type="ECO:0000256" key="1">
    <source>
        <dbReference type="SAM" id="Coils"/>
    </source>
</evidence>
<protein>
    <submittedName>
        <fullName evidence="3">Cell division protein FtsL</fullName>
    </submittedName>
</protein>
<dbReference type="Proteomes" id="UP000199759">
    <property type="component" value="Unassembled WGS sequence"/>
</dbReference>
<proteinExistence type="predicted"/>
<keyword evidence="3" id="KW-0132">Cell division</keyword>
<evidence type="ECO:0000256" key="2">
    <source>
        <dbReference type="SAM" id="MobiDB-lite"/>
    </source>
</evidence>
<evidence type="ECO:0000313" key="4">
    <source>
        <dbReference type="Proteomes" id="UP000199759"/>
    </source>
</evidence>
<keyword evidence="1" id="KW-0175">Coiled coil</keyword>
<dbReference type="STRING" id="144026.SAMN04488568_10976"/>
<feature type="region of interest" description="Disordered" evidence="2">
    <location>
        <begin position="101"/>
        <end position="127"/>
    </location>
</feature>
<organism evidence="3 4">
    <name type="scientific">Maricaulis salignorans</name>
    <dbReference type="NCBI Taxonomy" id="144026"/>
    <lineage>
        <taxon>Bacteria</taxon>
        <taxon>Pseudomonadati</taxon>
        <taxon>Pseudomonadota</taxon>
        <taxon>Alphaproteobacteria</taxon>
        <taxon>Maricaulales</taxon>
        <taxon>Maricaulaceae</taxon>
        <taxon>Maricaulis</taxon>
    </lineage>
</organism>
<gene>
    <name evidence="3" type="ORF">SAMN04488568_10976</name>
</gene>
<accession>A0A1G9SED5</accession>
<dbReference type="AlphaFoldDB" id="A0A1G9SED5"/>